<keyword evidence="1" id="KW-0175">Coiled coil</keyword>
<reference evidence="2" key="1">
    <citation type="journal article" date="2020" name="Nature">
        <title>Giant virus diversity and host interactions through global metagenomics.</title>
        <authorList>
            <person name="Schulz F."/>
            <person name="Roux S."/>
            <person name="Paez-Espino D."/>
            <person name="Jungbluth S."/>
            <person name="Walsh D.A."/>
            <person name="Denef V.J."/>
            <person name="McMahon K.D."/>
            <person name="Konstantinidis K.T."/>
            <person name="Eloe-Fadrosh E.A."/>
            <person name="Kyrpides N.C."/>
            <person name="Woyke T."/>
        </authorList>
    </citation>
    <scope>NUCLEOTIDE SEQUENCE</scope>
    <source>
        <strain evidence="2">GVMAG-M-3300021425-14</strain>
    </source>
</reference>
<organism evidence="2">
    <name type="scientific">viral metagenome</name>
    <dbReference type="NCBI Taxonomy" id="1070528"/>
    <lineage>
        <taxon>unclassified sequences</taxon>
        <taxon>metagenomes</taxon>
        <taxon>organismal metagenomes</taxon>
    </lineage>
</organism>
<evidence type="ECO:0000313" key="2">
    <source>
        <dbReference type="EMBL" id="QHT05999.1"/>
    </source>
</evidence>
<feature type="coiled-coil region" evidence="1">
    <location>
        <begin position="21"/>
        <end position="48"/>
    </location>
</feature>
<sequence>MFRMEGQCFAEELYDGSTFSSEKNNAKIKELRENFDDFKKRLDIFTKLKKHDKFGKDSENNLYIDYNKYGQYLSRWWYEQDRKKCNVILEEEFDLFVGFLDNVSTSLAETKINEFYILAQHCINFINKIITGLYSLKETYNNDNEMENRIDAIILTLIDFKNKTQRYDSVHINKN</sequence>
<protein>
    <submittedName>
        <fullName evidence="2">Uncharacterized protein</fullName>
    </submittedName>
</protein>
<evidence type="ECO:0000256" key="1">
    <source>
        <dbReference type="SAM" id="Coils"/>
    </source>
</evidence>
<accession>A0A6C0CQP6</accession>
<dbReference type="EMBL" id="MN739462">
    <property type="protein sequence ID" value="QHT05999.1"/>
    <property type="molecule type" value="Genomic_DNA"/>
</dbReference>
<proteinExistence type="predicted"/>
<name>A0A6C0CQP6_9ZZZZ</name>
<dbReference type="AlphaFoldDB" id="A0A6C0CQP6"/>